<dbReference type="InterPro" id="IPR016130">
    <property type="entry name" value="Tyr_Pase_AS"/>
</dbReference>
<gene>
    <name evidence="2" type="ORF">I6J59_01225</name>
</gene>
<organism evidence="2 3">
    <name type="scientific">Butyricimonas virosa</name>
    <dbReference type="NCBI Taxonomy" id="544645"/>
    <lineage>
        <taxon>Bacteria</taxon>
        <taxon>Pseudomonadati</taxon>
        <taxon>Bacteroidota</taxon>
        <taxon>Bacteroidia</taxon>
        <taxon>Bacteroidales</taxon>
        <taxon>Odoribacteraceae</taxon>
        <taxon>Butyricimonas</taxon>
    </lineage>
</organism>
<evidence type="ECO:0000313" key="2">
    <source>
        <dbReference type="EMBL" id="QRO50292.1"/>
    </source>
</evidence>
<name>A0ABX7H7H1_9BACT</name>
<proteinExistence type="predicted"/>
<dbReference type="InterPro" id="IPR000340">
    <property type="entry name" value="Dual-sp_phosphatase_cat-dom"/>
</dbReference>
<dbReference type="Pfam" id="PF00782">
    <property type="entry name" value="DSPc"/>
    <property type="match status" value="1"/>
</dbReference>
<sequence>MDKYKFAEISTRPFPSILDVENPWIFGKTGVVINVSEHEDQRVINIYKKKKINYYHFPLNEESENMGWENILKAVSVLLNCVQNQIPAIVHCIGGNNRSPLIVECLYFVLYQEHLPDEYKGCFNHLFYNLSNGHIPFILKEVEHSLSQLSNAITQDSFTELM</sequence>
<evidence type="ECO:0000313" key="3">
    <source>
        <dbReference type="Proteomes" id="UP000654720"/>
    </source>
</evidence>
<protein>
    <submittedName>
        <fullName evidence="2">Dual specificity protein phosphatase family protein</fullName>
    </submittedName>
</protein>
<dbReference type="SUPFAM" id="SSF52799">
    <property type="entry name" value="(Phosphotyrosine protein) phosphatases II"/>
    <property type="match status" value="1"/>
</dbReference>
<keyword evidence="3" id="KW-1185">Reference proteome</keyword>
<reference evidence="2 3" key="1">
    <citation type="submission" date="2021-02" db="EMBL/GenBank/DDBJ databases">
        <title>FDA dAtabase for Regulatory Grade micrObial Sequences (FDA-ARGOS): Supporting development and validation of Infectious Disease Dx tests.</title>
        <authorList>
            <person name="Carlson P."/>
            <person name="Fischbach M."/>
            <person name="Hastie J."/>
            <person name="Bilen M."/>
            <person name="Cheng A."/>
            <person name="Tallon L."/>
            <person name="Sadzewicz L."/>
            <person name="Zhao X."/>
            <person name="Boylan J."/>
            <person name="Ott S."/>
            <person name="Bowen H."/>
            <person name="Vavikolanu K."/>
            <person name="Mehta A."/>
            <person name="Aluvathingal J."/>
            <person name="Nadendla S."/>
            <person name="Yan Y."/>
            <person name="Sichtig H."/>
        </authorList>
    </citation>
    <scope>NUCLEOTIDE SEQUENCE [LARGE SCALE GENOMIC DNA]</scope>
    <source>
        <strain evidence="2 3">FDAARGOS_1229</strain>
    </source>
</reference>
<dbReference type="EMBL" id="CP069450">
    <property type="protein sequence ID" value="QRO50292.1"/>
    <property type="molecule type" value="Genomic_DNA"/>
</dbReference>
<evidence type="ECO:0000259" key="1">
    <source>
        <dbReference type="Pfam" id="PF00782"/>
    </source>
</evidence>
<dbReference type="PROSITE" id="PS00383">
    <property type="entry name" value="TYR_PHOSPHATASE_1"/>
    <property type="match status" value="1"/>
</dbReference>
<dbReference type="GeneID" id="93096919"/>
<accession>A0ABX7H7H1</accession>
<dbReference type="RefSeq" id="WP_027200632.1">
    <property type="nucleotide sequence ID" value="NZ_CP069450.1"/>
</dbReference>
<feature type="domain" description="Dual specificity phosphatase catalytic" evidence="1">
    <location>
        <begin position="31"/>
        <end position="106"/>
    </location>
</feature>
<dbReference type="Proteomes" id="UP000654720">
    <property type="component" value="Chromosome"/>
</dbReference>
<dbReference type="InterPro" id="IPR029021">
    <property type="entry name" value="Prot-tyrosine_phosphatase-like"/>
</dbReference>
<dbReference type="Gene3D" id="3.90.190.10">
    <property type="entry name" value="Protein tyrosine phosphatase superfamily"/>
    <property type="match status" value="1"/>
</dbReference>